<protein>
    <submittedName>
        <fullName evidence="5">SCO family protein</fullName>
    </submittedName>
</protein>
<reference evidence="6" key="1">
    <citation type="journal article" date="2019" name="Int. J. Syst. Evol. Microbiol.">
        <title>The Global Catalogue of Microorganisms (GCM) 10K type strain sequencing project: providing services to taxonomists for standard genome sequencing and annotation.</title>
        <authorList>
            <consortium name="The Broad Institute Genomics Platform"/>
            <consortium name="The Broad Institute Genome Sequencing Center for Infectious Disease"/>
            <person name="Wu L."/>
            <person name="Ma J."/>
        </authorList>
    </citation>
    <scope>NUCLEOTIDE SEQUENCE [LARGE SCALE GENOMIC DNA]</scope>
    <source>
        <strain evidence="6">CCUG 53915</strain>
    </source>
</reference>
<comment type="caution">
    <text evidence="5">The sequence shown here is derived from an EMBL/GenBank/DDBJ whole genome shotgun (WGS) entry which is preliminary data.</text>
</comment>
<evidence type="ECO:0000259" key="4">
    <source>
        <dbReference type="PROSITE" id="PS51352"/>
    </source>
</evidence>
<dbReference type="PROSITE" id="PS51352">
    <property type="entry name" value="THIOREDOXIN_2"/>
    <property type="match status" value="1"/>
</dbReference>
<feature type="domain" description="Thioredoxin" evidence="4">
    <location>
        <begin position="23"/>
        <end position="189"/>
    </location>
</feature>
<dbReference type="InterPro" id="IPR013766">
    <property type="entry name" value="Thioredoxin_domain"/>
</dbReference>
<evidence type="ECO:0000256" key="1">
    <source>
        <dbReference type="ARBA" id="ARBA00010996"/>
    </source>
</evidence>
<organism evidence="5 6">
    <name type="scientific">Sporosarcina contaminans</name>
    <dbReference type="NCBI Taxonomy" id="633403"/>
    <lineage>
        <taxon>Bacteria</taxon>
        <taxon>Bacillati</taxon>
        <taxon>Bacillota</taxon>
        <taxon>Bacilli</taxon>
        <taxon>Bacillales</taxon>
        <taxon>Caryophanaceae</taxon>
        <taxon>Sporosarcina</taxon>
    </lineage>
</organism>
<feature type="signal peptide" evidence="3">
    <location>
        <begin position="1"/>
        <end position="18"/>
    </location>
</feature>
<sequence>MKKYKWVLLLTSSLLLFACNTSVKTGRQVESFSFTDQTGNPYGSEDLKGKIWVADFIFTQCKTVCPPMTFEMAELQKKFKDQGMDTIEFVSFTVDPDVDTPEVLKEYIDQYTDDDDNWHLLTGYSQNTIEQIALNQFQTIVQKPNNSSQVIHGTNFYLIDQNGYIVDEYNLVDESFSDRMMDDIRRLQK</sequence>
<evidence type="ECO:0000256" key="2">
    <source>
        <dbReference type="ARBA" id="ARBA00023008"/>
    </source>
</evidence>
<keyword evidence="2" id="KW-0186">Copper</keyword>
<comment type="similarity">
    <text evidence="1">Belongs to the SCO1/2 family.</text>
</comment>
<dbReference type="CDD" id="cd02968">
    <property type="entry name" value="SCO"/>
    <property type="match status" value="1"/>
</dbReference>
<name>A0ABW3TVH1_9BACL</name>
<dbReference type="RefSeq" id="WP_336822167.1">
    <property type="nucleotide sequence ID" value="NZ_JBHTLT010000032.1"/>
</dbReference>
<dbReference type="PANTHER" id="PTHR12151">
    <property type="entry name" value="ELECTRON TRANSPORT PROTIN SCO1/SENC FAMILY MEMBER"/>
    <property type="match status" value="1"/>
</dbReference>
<dbReference type="Proteomes" id="UP001597231">
    <property type="component" value="Unassembled WGS sequence"/>
</dbReference>
<evidence type="ECO:0000313" key="6">
    <source>
        <dbReference type="Proteomes" id="UP001597231"/>
    </source>
</evidence>
<dbReference type="SUPFAM" id="SSF52833">
    <property type="entry name" value="Thioredoxin-like"/>
    <property type="match status" value="1"/>
</dbReference>
<accession>A0ABW3TVH1</accession>
<dbReference type="PANTHER" id="PTHR12151:SF25">
    <property type="entry name" value="LINALOOL DEHYDRATASE_ISOMERASE DOMAIN-CONTAINING PROTEIN"/>
    <property type="match status" value="1"/>
</dbReference>
<dbReference type="InterPro" id="IPR036249">
    <property type="entry name" value="Thioredoxin-like_sf"/>
</dbReference>
<proteinExistence type="inferred from homology"/>
<feature type="chain" id="PRO_5045968677" evidence="3">
    <location>
        <begin position="19"/>
        <end position="189"/>
    </location>
</feature>
<keyword evidence="3" id="KW-0732">Signal</keyword>
<dbReference type="Pfam" id="PF02630">
    <property type="entry name" value="SCO1-SenC"/>
    <property type="match status" value="1"/>
</dbReference>
<keyword evidence="6" id="KW-1185">Reference proteome</keyword>
<dbReference type="InterPro" id="IPR003782">
    <property type="entry name" value="SCO1/SenC"/>
</dbReference>
<dbReference type="PROSITE" id="PS51257">
    <property type="entry name" value="PROKAR_LIPOPROTEIN"/>
    <property type="match status" value="1"/>
</dbReference>
<evidence type="ECO:0000313" key="5">
    <source>
        <dbReference type="EMBL" id="MFD1204791.1"/>
    </source>
</evidence>
<evidence type="ECO:0000256" key="3">
    <source>
        <dbReference type="SAM" id="SignalP"/>
    </source>
</evidence>
<dbReference type="Gene3D" id="3.40.30.10">
    <property type="entry name" value="Glutaredoxin"/>
    <property type="match status" value="1"/>
</dbReference>
<gene>
    <name evidence="5" type="ORF">ACFQ38_06730</name>
</gene>
<dbReference type="EMBL" id="JBHTLT010000032">
    <property type="protein sequence ID" value="MFD1204791.1"/>
    <property type="molecule type" value="Genomic_DNA"/>
</dbReference>